<dbReference type="Pfam" id="PF03401">
    <property type="entry name" value="TctC"/>
    <property type="match status" value="1"/>
</dbReference>
<dbReference type="InterPro" id="IPR042100">
    <property type="entry name" value="Bug_dom1"/>
</dbReference>
<dbReference type="SUPFAM" id="SSF53850">
    <property type="entry name" value="Periplasmic binding protein-like II"/>
    <property type="match status" value="1"/>
</dbReference>
<comment type="similarity">
    <text evidence="1">Belongs to the UPF0065 (bug) family.</text>
</comment>
<keyword evidence="4" id="KW-1185">Reference proteome</keyword>
<dbReference type="InterPro" id="IPR005064">
    <property type="entry name" value="BUG"/>
</dbReference>
<dbReference type="Gene3D" id="3.40.190.150">
    <property type="entry name" value="Bordetella uptake gene, domain 1"/>
    <property type="match status" value="1"/>
</dbReference>
<name>A0ABS4AS42_9PROT</name>
<dbReference type="EMBL" id="JAGIYZ010000008">
    <property type="protein sequence ID" value="MBP0464184.1"/>
    <property type="molecule type" value="Genomic_DNA"/>
</dbReference>
<dbReference type="PANTHER" id="PTHR42928:SF5">
    <property type="entry name" value="BLR1237 PROTEIN"/>
    <property type="match status" value="1"/>
</dbReference>
<dbReference type="Proteomes" id="UP000680815">
    <property type="component" value="Unassembled WGS sequence"/>
</dbReference>
<protein>
    <submittedName>
        <fullName evidence="3">Tripartite tricarboxylate transporter substrate binding protein</fullName>
    </submittedName>
</protein>
<feature type="region of interest" description="Disordered" evidence="2">
    <location>
        <begin position="352"/>
        <end position="380"/>
    </location>
</feature>
<gene>
    <name evidence="3" type="ORF">J5Y09_09695</name>
</gene>
<dbReference type="PANTHER" id="PTHR42928">
    <property type="entry name" value="TRICARBOXYLATE-BINDING PROTEIN"/>
    <property type="match status" value="1"/>
</dbReference>
<sequence>MALATHATIRKAKHPMRGIARRSAITLGFDLAGDPLRPARAQEPPAWPSRTVRLLVGFAPGGSLDFAARAVAERLTQRLGQSFAVENRAAATGNIAAEAVASAAPPRDGHLLLMGNVQNIAVNAALQRDLAFDPARDLLPLAQVATVPYVLVVPAELPVRSMAELIALARREPGRLNAGTPGIGSLQHLALELLKARAGALDITHVPFRGGSEVARDLIGGRLQIGIDTLVRFGPGIEAGHIRPLATLHTERLPGRPGLPTIAETPGLEGVEAAGWIGIAGPSGMPFPALALLEAATAWAMRETDLPARMDTQGLLARFADAEAFGALVAGERERWARVVRAAGITLAERQGAAARSSQNARETAGIYDRSGSKAVVRQH</sequence>
<proteinExistence type="inferred from homology"/>
<comment type="caution">
    <text evidence="3">The sequence shown here is derived from an EMBL/GenBank/DDBJ whole genome shotgun (WGS) entry which is preliminary data.</text>
</comment>
<evidence type="ECO:0000313" key="4">
    <source>
        <dbReference type="Proteomes" id="UP000680815"/>
    </source>
</evidence>
<reference evidence="3 4" key="1">
    <citation type="submission" date="2021-03" db="EMBL/GenBank/DDBJ databases">
        <authorList>
            <person name="So Y."/>
        </authorList>
    </citation>
    <scope>NUCLEOTIDE SEQUENCE [LARGE SCALE GENOMIC DNA]</scope>
    <source>
        <strain evidence="3 4">PWR1</strain>
    </source>
</reference>
<evidence type="ECO:0000256" key="2">
    <source>
        <dbReference type="SAM" id="MobiDB-lite"/>
    </source>
</evidence>
<evidence type="ECO:0000313" key="3">
    <source>
        <dbReference type="EMBL" id="MBP0464184.1"/>
    </source>
</evidence>
<accession>A0ABS4AS42</accession>
<organism evidence="3 4">
    <name type="scientific">Roseomonas nitratireducens</name>
    <dbReference type="NCBI Taxonomy" id="2820810"/>
    <lineage>
        <taxon>Bacteria</taxon>
        <taxon>Pseudomonadati</taxon>
        <taxon>Pseudomonadota</taxon>
        <taxon>Alphaproteobacteria</taxon>
        <taxon>Acetobacterales</taxon>
        <taxon>Roseomonadaceae</taxon>
        <taxon>Roseomonas</taxon>
    </lineage>
</organism>
<dbReference type="Gene3D" id="3.40.190.10">
    <property type="entry name" value="Periplasmic binding protein-like II"/>
    <property type="match status" value="1"/>
</dbReference>
<evidence type="ECO:0000256" key="1">
    <source>
        <dbReference type="ARBA" id="ARBA00006987"/>
    </source>
</evidence>